<dbReference type="Proteomes" id="UP000054783">
    <property type="component" value="Unassembled WGS sequence"/>
</dbReference>
<keyword evidence="2" id="KW-1185">Reference proteome</keyword>
<dbReference type="EMBL" id="JYDQ01000092">
    <property type="protein sequence ID" value="KRY15634.1"/>
    <property type="molecule type" value="Genomic_DNA"/>
</dbReference>
<reference evidence="1 2" key="1">
    <citation type="submission" date="2015-01" db="EMBL/GenBank/DDBJ databases">
        <title>Evolution of Trichinella species and genotypes.</title>
        <authorList>
            <person name="Korhonen P.K."/>
            <person name="Edoardo P."/>
            <person name="Giuseppe L.R."/>
            <person name="Gasser R.B."/>
        </authorList>
    </citation>
    <scope>NUCLEOTIDE SEQUENCE [LARGE SCALE GENOMIC DNA]</scope>
    <source>
        <strain evidence="1">ISS2496</strain>
    </source>
</reference>
<proteinExistence type="predicted"/>
<sequence>MPKEVCTKDGLCDSCDDEFPFHRARKAQLWDIRGVELTAPSSIIWHHADFGTGIHKETHSVAPLLHEEKAAHPSRAVRFPGTGRENGICGRVYRISDGSSILAMYAVSRGLNSGLWGWESGGRRLNVCLRIGTAPQGLQSVPLASEPCRRLLF</sequence>
<accession>A0A0V0ZT90</accession>
<gene>
    <name evidence="1" type="ORF">T12_4134</name>
</gene>
<dbReference type="AlphaFoldDB" id="A0A0V0ZT90"/>
<comment type="caution">
    <text evidence="1">The sequence shown here is derived from an EMBL/GenBank/DDBJ whole genome shotgun (WGS) entry which is preliminary data.</text>
</comment>
<organism evidence="1 2">
    <name type="scientific">Trichinella patagoniensis</name>
    <dbReference type="NCBI Taxonomy" id="990121"/>
    <lineage>
        <taxon>Eukaryota</taxon>
        <taxon>Metazoa</taxon>
        <taxon>Ecdysozoa</taxon>
        <taxon>Nematoda</taxon>
        <taxon>Enoplea</taxon>
        <taxon>Dorylaimia</taxon>
        <taxon>Trichinellida</taxon>
        <taxon>Trichinellidae</taxon>
        <taxon>Trichinella</taxon>
    </lineage>
</organism>
<name>A0A0V0ZT90_9BILA</name>
<evidence type="ECO:0000313" key="2">
    <source>
        <dbReference type="Proteomes" id="UP000054783"/>
    </source>
</evidence>
<protein>
    <submittedName>
        <fullName evidence="1">Uncharacterized protein</fullName>
    </submittedName>
</protein>
<evidence type="ECO:0000313" key="1">
    <source>
        <dbReference type="EMBL" id="KRY15634.1"/>
    </source>
</evidence>